<comment type="caution">
    <text evidence="2">The sequence shown here is derived from an EMBL/GenBank/DDBJ whole genome shotgun (WGS) entry which is preliminary data.</text>
</comment>
<evidence type="ECO:0000256" key="1">
    <source>
        <dbReference type="SAM" id="Phobius"/>
    </source>
</evidence>
<sequence>MTNNSQLNKDILEVFMFPYIRYYIKILALFFLTFLGIIYLMDGIMNMSFIPASFKAVIFILWCVSMMYFMAFLTSHFNIFGLLFFLLAVYSWLSLSDAFSGAAVFFWILVGAVILMHLFDAIIFLISPSTNAKNAHSRTKNRQPY</sequence>
<keyword evidence="1" id="KW-1133">Transmembrane helix</keyword>
<dbReference type="Proteomes" id="UP000031278">
    <property type="component" value="Unassembled WGS sequence"/>
</dbReference>
<organism evidence="2 3">
    <name type="scientific">Photobacterium gaetbulicola</name>
    <dbReference type="NCBI Taxonomy" id="1295392"/>
    <lineage>
        <taxon>Bacteria</taxon>
        <taxon>Pseudomonadati</taxon>
        <taxon>Pseudomonadota</taxon>
        <taxon>Gammaproteobacteria</taxon>
        <taxon>Vibrionales</taxon>
        <taxon>Vibrionaceae</taxon>
        <taxon>Photobacterium</taxon>
    </lineage>
</organism>
<evidence type="ECO:0000313" key="3">
    <source>
        <dbReference type="Proteomes" id="UP000031278"/>
    </source>
</evidence>
<proteinExistence type="predicted"/>
<gene>
    <name evidence="2" type="ORF">RJ45_09465</name>
</gene>
<dbReference type="EMBL" id="JWLZ01000148">
    <property type="protein sequence ID" value="KHT63916.1"/>
    <property type="molecule type" value="Genomic_DNA"/>
</dbReference>
<feature type="transmembrane region" description="Helical" evidence="1">
    <location>
        <begin position="20"/>
        <end position="40"/>
    </location>
</feature>
<evidence type="ECO:0000313" key="2">
    <source>
        <dbReference type="EMBL" id="KHT63916.1"/>
    </source>
</evidence>
<name>A0A0B9GYV1_9GAMM</name>
<protein>
    <submittedName>
        <fullName evidence="2">Uncharacterized protein</fullName>
    </submittedName>
</protein>
<feature type="transmembrane region" description="Helical" evidence="1">
    <location>
        <begin position="102"/>
        <end position="126"/>
    </location>
</feature>
<feature type="transmembrane region" description="Helical" evidence="1">
    <location>
        <begin position="52"/>
        <end position="71"/>
    </location>
</feature>
<keyword evidence="1" id="KW-0812">Transmembrane</keyword>
<accession>A0A0B9GYV1</accession>
<feature type="transmembrane region" description="Helical" evidence="1">
    <location>
        <begin position="77"/>
        <end position="95"/>
    </location>
</feature>
<keyword evidence="1" id="KW-0472">Membrane</keyword>
<dbReference type="AlphaFoldDB" id="A0A0B9GYV1"/>
<reference evidence="2 3" key="1">
    <citation type="submission" date="2014-12" db="EMBL/GenBank/DDBJ databases">
        <title>Genome sequencing of Photobacterium gaetbulicola AD005a.</title>
        <authorList>
            <person name="Adrian T.G.S."/>
            <person name="Chan K.G."/>
        </authorList>
    </citation>
    <scope>NUCLEOTIDE SEQUENCE [LARGE SCALE GENOMIC DNA]</scope>
    <source>
        <strain evidence="2 3">AD005a</strain>
    </source>
</reference>